<gene>
    <name evidence="2" type="ORF">HPLM_LOCUS2936</name>
</gene>
<dbReference type="STRING" id="6290.A0A0N4W068"/>
<keyword evidence="3" id="KW-1185">Reference proteome</keyword>
<sequence length="159" mass="18444">MMMVNFFLTKPHTSPDLMSFYLDPISCRDELEAWIYFFVYLVKGTLPWENDRADDVKWTKIKSINYGELFEGLPKQYKKILDTITREGSTDPVSNNEYDRLEELTKEIIYNVGNIKDEDDNFDFERDPTEDEIPSSDSSLPSTPIYLKLLEVAVGSSCT</sequence>
<reference evidence="2 3" key="2">
    <citation type="submission" date="2018-11" db="EMBL/GenBank/DDBJ databases">
        <authorList>
            <consortium name="Pathogen Informatics"/>
        </authorList>
    </citation>
    <scope>NUCLEOTIDE SEQUENCE [LARGE SCALE GENOMIC DNA]</scope>
    <source>
        <strain evidence="2 3">MHpl1</strain>
    </source>
</reference>
<feature type="region of interest" description="Disordered" evidence="1">
    <location>
        <begin position="119"/>
        <end position="140"/>
    </location>
</feature>
<evidence type="ECO:0000313" key="4">
    <source>
        <dbReference type="WBParaSite" id="HPLM_0000294401-mRNA-1"/>
    </source>
</evidence>
<dbReference type="AlphaFoldDB" id="A0A0N4W068"/>
<dbReference type="EMBL" id="UZAF01007861">
    <property type="protein sequence ID" value="VDO17647.1"/>
    <property type="molecule type" value="Genomic_DNA"/>
</dbReference>
<evidence type="ECO:0000313" key="2">
    <source>
        <dbReference type="EMBL" id="VDO17647.1"/>
    </source>
</evidence>
<reference evidence="4" key="1">
    <citation type="submission" date="2017-02" db="UniProtKB">
        <authorList>
            <consortium name="WormBaseParasite"/>
        </authorList>
    </citation>
    <scope>IDENTIFICATION</scope>
</reference>
<dbReference type="Proteomes" id="UP000268014">
    <property type="component" value="Unassembled WGS sequence"/>
</dbReference>
<dbReference type="Gene3D" id="1.10.510.10">
    <property type="entry name" value="Transferase(Phosphotransferase) domain 1"/>
    <property type="match status" value="1"/>
</dbReference>
<name>A0A0N4W068_HAEPC</name>
<proteinExistence type="predicted"/>
<evidence type="ECO:0000256" key="1">
    <source>
        <dbReference type="SAM" id="MobiDB-lite"/>
    </source>
</evidence>
<feature type="compositionally biased region" description="Acidic residues" evidence="1">
    <location>
        <begin position="119"/>
        <end position="134"/>
    </location>
</feature>
<protein>
    <submittedName>
        <fullName evidence="4">Casein kinase I</fullName>
    </submittedName>
</protein>
<evidence type="ECO:0000313" key="3">
    <source>
        <dbReference type="Proteomes" id="UP000268014"/>
    </source>
</evidence>
<organism evidence="4">
    <name type="scientific">Haemonchus placei</name>
    <name type="common">Barber's pole worm</name>
    <dbReference type="NCBI Taxonomy" id="6290"/>
    <lineage>
        <taxon>Eukaryota</taxon>
        <taxon>Metazoa</taxon>
        <taxon>Ecdysozoa</taxon>
        <taxon>Nematoda</taxon>
        <taxon>Chromadorea</taxon>
        <taxon>Rhabditida</taxon>
        <taxon>Rhabditina</taxon>
        <taxon>Rhabditomorpha</taxon>
        <taxon>Strongyloidea</taxon>
        <taxon>Trichostrongylidae</taxon>
        <taxon>Haemonchus</taxon>
    </lineage>
</organism>
<accession>A0A0N4W068</accession>
<dbReference type="WBParaSite" id="HPLM_0000294401-mRNA-1">
    <property type="protein sequence ID" value="HPLM_0000294401-mRNA-1"/>
    <property type="gene ID" value="HPLM_0000294401"/>
</dbReference>
<dbReference type="OrthoDB" id="5802593at2759"/>